<organism evidence="1 2">
    <name type="scientific">Plasmodium ovale curtisi</name>
    <dbReference type="NCBI Taxonomy" id="864141"/>
    <lineage>
        <taxon>Eukaryota</taxon>
        <taxon>Sar</taxon>
        <taxon>Alveolata</taxon>
        <taxon>Apicomplexa</taxon>
        <taxon>Aconoidasida</taxon>
        <taxon>Haemosporida</taxon>
        <taxon>Plasmodiidae</taxon>
        <taxon>Plasmodium</taxon>
        <taxon>Plasmodium (Plasmodium)</taxon>
    </lineage>
</organism>
<dbReference type="EMBL" id="FLQV01003571">
    <property type="protein sequence ID" value="SBT02616.1"/>
    <property type="molecule type" value="Genomic_DNA"/>
</dbReference>
<accession>A0A1A8XFE7</accession>
<evidence type="ECO:0000313" key="1">
    <source>
        <dbReference type="EMBL" id="SBT02616.1"/>
    </source>
</evidence>
<proteinExistence type="predicted"/>
<dbReference type="AlphaFoldDB" id="A0A1A8XFE7"/>
<evidence type="ECO:0000313" key="2">
    <source>
        <dbReference type="Proteomes" id="UP000078546"/>
    </source>
</evidence>
<dbReference type="Proteomes" id="UP000078546">
    <property type="component" value="Unassembled WGS sequence"/>
</dbReference>
<name>A0A1A8XFE7_PLAOA</name>
<sequence>MNSTARYVLIGQPTLKYQRNKYNIGHTYVHVKKMLHNFCEPSSNIKNNIDNIKKYEKYNQIVAKNSDNLGDEQYGEARSEVLQEDSSPYIKTTSTGLSVSGVLDTGFLFLHKTTPLGSYVNTKIINHNIISSLDNHKTEDLVMDNFDPLHSSLN</sequence>
<evidence type="ECO:0008006" key="3">
    <source>
        <dbReference type="Google" id="ProtNLM"/>
    </source>
</evidence>
<protein>
    <recommendedName>
        <fullName evidence="3">PIR Superfamily Protein</fullName>
    </recommendedName>
</protein>
<reference evidence="2" key="1">
    <citation type="submission" date="2016-05" db="EMBL/GenBank/DDBJ databases">
        <authorList>
            <person name="Naeem Raeece"/>
        </authorList>
    </citation>
    <scope>NUCLEOTIDE SEQUENCE [LARGE SCALE GENOMIC DNA]</scope>
</reference>
<gene>
    <name evidence="1" type="ORF">POVCU1_078870</name>
</gene>